<keyword evidence="2" id="KW-1185">Reference proteome</keyword>
<feature type="non-terminal residue" evidence="1">
    <location>
        <position position="1"/>
    </location>
</feature>
<proteinExistence type="predicted"/>
<reference evidence="1 2" key="1">
    <citation type="submission" date="2019-03" db="EMBL/GenBank/DDBJ databases">
        <title>Genomic Encyclopedia of Type Strains, Phase IV (KMG-IV): sequencing the most valuable type-strain genomes for metagenomic binning, comparative biology and taxonomic classification.</title>
        <authorList>
            <person name="Goeker M."/>
        </authorList>
    </citation>
    <scope>NUCLEOTIDE SEQUENCE [LARGE SCALE GENOMIC DNA]</scope>
    <source>
        <strain evidence="1 2">DSM 104836</strain>
    </source>
</reference>
<name>A0A4R3IRT0_9RHOB</name>
<sequence>LDIYPYLPKPQVETTDPASYKVLMSGAAA</sequence>
<evidence type="ECO:0000313" key="2">
    <source>
        <dbReference type="Proteomes" id="UP000295696"/>
    </source>
</evidence>
<dbReference type="AlphaFoldDB" id="A0A4R3IRT0"/>
<gene>
    <name evidence="1" type="ORF">EDD52_1391</name>
</gene>
<dbReference type="EMBL" id="SLZU01000039">
    <property type="protein sequence ID" value="TCS52241.1"/>
    <property type="molecule type" value="Genomic_DNA"/>
</dbReference>
<evidence type="ECO:0000313" key="1">
    <source>
        <dbReference type="EMBL" id="TCS52241.1"/>
    </source>
</evidence>
<organism evidence="1 2">
    <name type="scientific">Primorskyibacter sedentarius</name>
    <dbReference type="NCBI Taxonomy" id="745311"/>
    <lineage>
        <taxon>Bacteria</taxon>
        <taxon>Pseudomonadati</taxon>
        <taxon>Pseudomonadota</taxon>
        <taxon>Alphaproteobacteria</taxon>
        <taxon>Rhodobacterales</taxon>
        <taxon>Roseobacteraceae</taxon>
        <taxon>Primorskyibacter</taxon>
    </lineage>
</organism>
<accession>A0A4R3IRT0</accession>
<comment type="caution">
    <text evidence="1">The sequence shown here is derived from an EMBL/GenBank/DDBJ whole genome shotgun (WGS) entry which is preliminary data.</text>
</comment>
<protein>
    <submittedName>
        <fullName evidence="1">Uncharacterized protein</fullName>
    </submittedName>
</protein>
<dbReference type="Proteomes" id="UP000295696">
    <property type="component" value="Unassembled WGS sequence"/>
</dbReference>